<feature type="transmembrane region" description="Helical" evidence="1">
    <location>
        <begin position="219"/>
        <end position="237"/>
    </location>
</feature>
<dbReference type="OrthoDB" id="1766220at2"/>
<feature type="transmembrane region" description="Helical" evidence="1">
    <location>
        <begin position="21"/>
        <end position="38"/>
    </location>
</feature>
<dbReference type="STRING" id="290052.ASU35_00905"/>
<keyword evidence="1" id="KW-0472">Membrane</keyword>
<accession>A0A0V8QG86</accession>
<sequence>MMFLLEIKERIKEFYYKNKTFVEPVWKFVAAIIVFMIIKQQLGYNDKLASIPVIMVLALIAAFTSSSIFVFLSCILTIGLVFSASMILAVIVALVYVVMYCMVLRFTLKFSYVLVLTPILFVLKIPYCIPLIMGIISTPIAILPVSCGIIVYYMFLVIQTTANTTFGVSMEDALNIYKIVAGGVFSNKEMLVDLLVFAIALLITYIIRRQVINHAFEIGIGAGTIVVIVGSLAGRMVFDTGNISTVVIGTVISGLIALGVWFFRMGLDYTAVERIQFEDDDYYYYVKAVPKLSITAPEKNVKRINNPNPSGGFEEES</sequence>
<protein>
    <submittedName>
        <fullName evidence="2">Uncharacterized protein</fullName>
    </submittedName>
</protein>
<comment type="caution">
    <text evidence="2">The sequence shown here is derived from an EMBL/GenBank/DDBJ whole genome shotgun (WGS) entry which is preliminary data.</text>
</comment>
<keyword evidence="1" id="KW-1133">Transmembrane helix</keyword>
<feature type="transmembrane region" description="Helical" evidence="1">
    <location>
        <begin position="79"/>
        <end position="98"/>
    </location>
</feature>
<dbReference type="EMBL" id="LNAM01000112">
    <property type="protein sequence ID" value="KSV59583.1"/>
    <property type="molecule type" value="Genomic_DNA"/>
</dbReference>
<reference evidence="2 3" key="1">
    <citation type="submission" date="2015-11" db="EMBL/GenBank/DDBJ databases">
        <title>Butyribacter intestini gen. nov., sp. nov., a butyric acid-producing bacterium of the family Lachnospiraceae isolated from the human faeces.</title>
        <authorList>
            <person name="Zou Y."/>
            <person name="Xue W."/>
            <person name="Luo G."/>
            <person name="Lv M."/>
        </authorList>
    </citation>
    <scope>NUCLEOTIDE SEQUENCE [LARGE SCALE GENOMIC DNA]</scope>
    <source>
        <strain evidence="2 3">ACET-33324</strain>
    </source>
</reference>
<feature type="transmembrane region" description="Helical" evidence="1">
    <location>
        <begin position="50"/>
        <end position="72"/>
    </location>
</feature>
<feature type="transmembrane region" description="Helical" evidence="1">
    <location>
        <begin position="190"/>
        <end position="207"/>
    </location>
</feature>
<keyword evidence="1" id="KW-0812">Transmembrane</keyword>
<feature type="transmembrane region" description="Helical" evidence="1">
    <location>
        <begin position="141"/>
        <end position="162"/>
    </location>
</feature>
<feature type="transmembrane region" description="Helical" evidence="1">
    <location>
        <begin position="110"/>
        <end position="129"/>
    </location>
</feature>
<feature type="transmembrane region" description="Helical" evidence="1">
    <location>
        <begin position="243"/>
        <end position="263"/>
    </location>
</feature>
<evidence type="ECO:0000313" key="3">
    <source>
        <dbReference type="Proteomes" id="UP000054874"/>
    </source>
</evidence>
<evidence type="ECO:0000313" key="2">
    <source>
        <dbReference type="EMBL" id="KSV59583.1"/>
    </source>
</evidence>
<keyword evidence="3" id="KW-1185">Reference proteome</keyword>
<gene>
    <name evidence="2" type="ORF">ASU35_00905</name>
</gene>
<dbReference type="AlphaFoldDB" id="A0A0V8QG86"/>
<proteinExistence type="predicted"/>
<evidence type="ECO:0000256" key="1">
    <source>
        <dbReference type="SAM" id="Phobius"/>
    </source>
</evidence>
<name>A0A0V8QG86_9FIRM</name>
<organism evidence="2 3">
    <name type="scientific">Acetivibrio ethanolgignens</name>
    <dbReference type="NCBI Taxonomy" id="290052"/>
    <lineage>
        <taxon>Bacteria</taxon>
        <taxon>Bacillati</taxon>
        <taxon>Bacillota</taxon>
        <taxon>Clostridia</taxon>
        <taxon>Eubacteriales</taxon>
        <taxon>Oscillospiraceae</taxon>
        <taxon>Acetivibrio</taxon>
    </lineage>
</organism>
<dbReference type="Proteomes" id="UP000054874">
    <property type="component" value="Unassembled WGS sequence"/>
</dbReference>
<dbReference type="RefSeq" id="WP_058352114.1">
    <property type="nucleotide sequence ID" value="NZ_CABMMD010000112.1"/>
</dbReference>